<dbReference type="Proteomes" id="UP001595607">
    <property type="component" value="Unassembled WGS sequence"/>
</dbReference>
<dbReference type="PANTHER" id="PTHR43851">
    <property type="match status" value="1"/>
</dbReference>
<gene>
    <name evidence="6" type="ORF">ACFONP_14270</name>
</gene>
<dbReference type="RefSeq" id="WP_189576856.1">
    <property type="nucleotide sequence ID" value="NZ_BMXU01000002.1"/>
</dbReference>
<dbReference type="CDD" id="cd13970">
    <property type="entry name" value="ABC1_ADCK3"/>
    <property type="match status" value="1"/>
</dbReference>
<dbReference type="SUPFAM" id="SSF56112">
    <property type="entry name" value="Protein kinase-like (PK-like)"/>
    <property type="match status" value="1"/>
</dbReference>
<evidence type="ECO:0000259" key="5">
    <source>
        <dbReference type="Pfam" id="PF03109"/>
    </source>
</evidence>
<comment type="caution">
    <text evidence="6">The sequence shown here is derived from an EMBL/GenBank/DDBJ whole genome shotgun (WGS) entry which is preliminary data.</text>
</comment>
<organism evidence="6 7">
    <name type="scientific">Parvularcula lutaonensis</name>
    <dbReference type="NCBI Taxonomy" id="491923"/>
    <lineage>
        <taxon>Bacteria</taxon>
        <taxon>Pseudomonadati</taxon>
        <taxon>Pseudomonadota</taxon>
        <taxon>Alphaproteobacteria</taxon>
        <taxon>Parvularculales</taxon>
        <taxon>Parvularculaceae</taxon>
        <taxon>Parvularcula</taxon>
    </lineage>
</organism>
<keyword evidence="3" id="KW-0547">Nucleotide-binding</keyword>
<name>A0ABV7MEL2_9PROT</name>
<comment type="similarity">
    <text evidence="1">Belongs to the protein kinase superfamily. ADCK protein kinase family.</text>
</comment>
<evidence type="ECO:0000313" key="6">
    <source>
        <dbReference type="EMBL" id="MFC3303894.1"/>
    </source>
</evidence>
<dbReference type="InterPro" id="IPR004147">
    <property type="entry name" value="ABC1_dom"/>
</dbReference>
<dbReference type="InterPro" id="IPR011009">
    <property type="entry name" value="Kinase-like_dom_sf"/>
</dbReference>
<dbReference type="EMBL" id="JBHRVA010000003">
    <property type="protein sequence ID" value="MFC3303894.1"/>
    <property type="molecule type" value="Genomic_DNA"/>
</dbReference>
<keyword evidence="2 6" id="KW-0808">Transferase</keyword>
<reference evidence="7" key="1">
    <citation type="journal article" date="2019" name="Int. J. Syst. Evol. Microbiol.">
        <title>The Global Catalogue of Microorganisms (GCM) 10K type strain sequencing project: providing services to taxonomists for standard genome sequencing and annotation.</title>
        <authorList>
            <consortium name="The Broad Institute Genomics Platform"/>
            <consortium name="The Broad Institute Genome Sequencing Center for Infectious Disease"/>
            <person name="Wu L."/>
            <person name="Ma J."/>
        </authorList>
    </citation>
    <scope>NUCLEOTIDE SEQUENCE [LARGE SCALE GENOMIC DNA]</scope>
    <source>
        <strain evidence="7">KCTC 22245</strain>
    </source>
</reference>
<evidence type="ECO:0000313" key="7">
    <source>
        <dbReference type="Proteomes" id="UP001595607"/>
    </source>
</evidence>
<evidence type="ECO:0000256" key="4">
    <source>
        <dbReference type="ARBA" id="ARBA00022840"/>
    </source>
</evidence>
<dbReference type="EC" id="2.7.-.-" evidence="6"/>
<dbReference type="InterPro" id="IPR034646">
    <property type="entry name" value="ADCK3_dom"/>
</dbReference>
<dbReference type="PANTHER" id="PTHR43851:SF3">
    <property type="entry name" value="COENZYME Q8"/>
    <property type="match status" value="1"/>
</dbReference>
<dbReference type="Pfam" id="PF03109">
    <property type="entry name" value="ABC1"/>
    <property type="match status" value="1"/>
</dbReference>
<accession>A0ABV7MEL2</accession>
<evidence type="ECO:0000256" key="3">
    <source>
        <dbReference type="ARBA" id="ARBA00022741"/>
    </source>
</evidence>
<keyword evidence="6" id="KW-0418">Kinase</keyword>
<dbReference type="GO" id="GO:0016301">
    <property type="term" value="F:kinase activity"/>
    <property type="evidence" value="ECO:0007669"/>
    <property type="project" value="UniProtKB-KW"/>
</dbReference>
<keyword evidence="4" id="KW-0067">ATP-binding</keyword>
<evidence type="ECO:0000256" key="2">
    <source>
        <dbReference type="ARBA" id="ARBA00022679"/>
    </source>
</evidence>
<evidence type="ECO:0000256" key="1">
    <source>
        <dbReference type="ARBA" id="ARBA00009670"/>
    </source>
</evidence>
<dbReference type="InterPro" id="IPR051409">
    <property type="entry name" value="Atypical_kinase_ADCK"/>
</dbReference>
<feature type="domain" description="ABC1 atypical kinase-like" evidence="5">
    <location>
        <begin position="100"/>
        <end position="339"/>
    </location>
</feature>
<sequence>MADNKRDTGGLAVPTRRLGRLARFGGLGTSIAGNMLVEGAKTMARGERLDLEKLLYTKGNAEKVTDQLSKLRGAAMKLGQLMSMGGEDMLPPELAEILGKLREQAHHMPPSQLRRVLNDEWGRDWMKKLQKFDPRPIAAASIGQVHRAVTKDGRDLAIKIQYPGVRESIDSDIDNVVALIRMTGQLPKDTDMKPVFEEAKRQLHEEADYLREGRYMRRFKELLADTKHFIVPDFYEELTTKNVLAMSFERGQPIDDLQHADQETKNEVITHLFELVIRELFDFRLMQTDPNFANYRYRPEGKEIVLLDFGATREIDEELSQGYRRLVAADLTGDWTEIDRAARGINLYSGELPPKVEDALEDIFLAAVEPMNTDAPFDFANSDVTLRMREAGIRLRQEKFAHTPNPVALFLHRKIGGMYLLAGRLGAKVNVRAILREHGFH</sequence>
<keyword evidence="7" id="KW-1185">Reference proteome</keyword>
<protein>
    <submittedName>
        <fullName evidence="6">ABC1 kinase family protein</fullName>
        <ecNumber evidence="6">2.7.-.-</ecNumber>
    </submittedName>
</protein>
<proteinExistence type="inferred from homology"/>